<name>A0A8H6XHA0_9AGAR</name>
<comment type="caution">
    <text evidence="1">The sequence shown here is derived from an EMBL/GenBank/DDBJ whole genome shotgun (WGS) entry which is preliminary data.</text>
</comment>
<accession>A0A8H6XHA0</accession>
<dbReference type="Proteomes" id="UP000623467">
    <property type="component" value="Unassembled WGS sequence"/>
</dbReference>
<proteinExistence type="predicted"/>
<sequence length="162" mass="17775">MCTCILPFSTPYAHASLADPPCDDHNRAPEPHPSRIPGLRVSSTTQLGMRTVSSCMAVEMARVACVMLSGHSKELHFQPVAQQTHQYSPKVHVPSLILFRPFRCDNIFRYWSLLHLRCVLLLRSKAPISTATPACDISLCGASLATSSFVAYPTSLLNSAHL</sequence>
<organism evidence="1 2">
    <name type="scientific">Mycena sanguinolenta</name>
    <dbReference type="NCBI Taxonomy" id="230812"/>
    <lineage>
        <taxon>Eukaryota</taxon>
        <taxon>Fungi</taxon>
        <taxon>Dikarya</taxon>
        <taxon>Basidiomycota</taxon>
        <taxon>Agaricomycotina</taxon>
        <taxon>Agaricomycetes</taxon>
        <taxon>Agaricomycetidae</taxon>
        <taxon>Agaricales</taxon>
        <taxon>Marasmiineae</taxon>
        <taxon>Mycenaceae</taxon>
        <taxon>Mycena</taxon>
    </lineage>
</organism>
<reference evidence="1" key="1">
    <citation type="submission" date="2020-05" db="EMBL/GenBank/DDBJ databases">
        <title>Mycena genomes resolve the evolution of fungal bioluminescence.</title>
        <authorList>
            <person name="Tsai I.J."/>
        </authorList>
    </citation>
    <scope>NUCLEOTIDE SEQUENCE</scope>
    <source>
        <strain evidence="1">160909Yilan</strain>
    </source>
</reference>
<keyword evidence="2" id="KW-1185">Reference proteome</keyword>
<protein>
    <submittedName>
        <fullName evidence="1">Uncharacterized protein</fullName>
    </submittedName>
</protein>
<evidence type="ECO:0000313" key="1">
    <source>
        <dbReference type="EMBL" id="KAF7340492.1"/>
    </source>
</evidence>
<evidence type="ECO:0000313" key="2">
    <source>
        <dbReference type="Proteomes" id="UP000623467"/>
    </source>
</evidence>
<gene>
    <name evidence="1" type="ORF">MSAN_02120600</name>
</gene>
<dbReference type="AlphaFoldDB" id="A0A8H6XHA0"/>
<dbReference type="EMBL" id="JACAZH010000030">
    <property type="protein sequence ID" value="KAF7340492.1"/>
    <property type="molecule type" value="Genomic_DNA"/>
</dbReference>